<evidence type="ECO:0000313" key="4">
    <source>
        <dbReference type="Proteomes" id="UP000567293"/>
    </source>
</evidence>
<keyword evidence="4" id="KW-1185">Reference proteome</keyword>
<evidence type="ECO:0008006" key="5">
    <source>
        <dbReference type="Google" id="ProtNLM"/>
    </source>
</evidence>
<dbReference type="InterPro" id="IPR029050">
    <property type="entry name" value="Immunoprotect_excell_Ig-like"/>
</dbReference>
<feature type="transmembrane region" description="Helical" evidence="2">
    <location>
        <begin position="12"/>
        <end position="32"/>
    </location>
</feature>
<keyword evidence="1" id="KW-0732">Signal</keyword>
<keyword evidence="2" id="KW-0472">Membrane</keyword>
<sequence>MSASTPHFAPVVVLLFLGTIFLLAVGLLVLFYGAVRRSPFFAKLGAGAVSTIAAGYLLLLGGVSLASSEETLPPDGWKYFCEIDCHIAYSLAGAQTAGALGPEMQQTLAKGKFVLLRVKSWFDERTISPRRGNGPLTPNRRKVLLLDDTGRSYVPLAAAEADFARLGHRSTPLTATLRPGESYTTDLVFDVPEDARGLRLLITEDDPETHFVIGHENSFLHKKIYFDVDALERNLKQRQ</sequence>
<feature type="transmembrane region" description="Helical" evidence="2">
    <location>
        <begin position="44"/>
        <end position="66"/>
    </location>
</feature>
<evidence type="ECO:0000313" key="3">
    <source>
        <dbReference type="EMBL" id="MBA0085307.1"/>
    </source>
</evidence>
<evidence type="ECO:0000256" key="2">
    <source>
        <dbReference type="SAM" id="Phobius"/>
    </source>
</evidence>
<dbReference type="Gene3D" id="2.60.40.1240">
    <property type="match status" value="1"/>
</dbReference>
<accession>A0A7V8SX34</accession>
<protein>
    <recommendedName>
        <fullName evidence="5">DUF4352 domain-containing protein</fullName>
    </recommendedName>
</protein>
<gene>
    <name evidence="3" type="ORF">HRJ53_09940</name>
</gene>
<keyword evidence="2" id="KW-1133">Transmembrane helix</keyword>
<keyword evidence="2" id="KW-0812">Transmembrane</keyword>
<reference evidence="3" key="1">
    <citation type="submission" date="2020-06" db="EMBL/GenBank/DDBJ databases">
        <title>Legume-microbial interactions unlock mineral nutrients during tropical forest succession.</title>
        <authorList>
            <person name="Epihov D.Z."/>
        </authorList>
    </citation>
    <scope>NUCLEOTIDE SEQUENCE [LARGE SCALE GENOMIC DNA]</scope>
    <source>
        <strain evidence="3">Pan2503</strain>
    </source>
</reference>
<dbReference type="Proteomes" id="UP000567293">
    <property type="component" value="Unassembled WGS sequence"/>
</dbReference>
<dbReference type="EMBL" id="JACDQQ010000957">
    <property type="protein sequence ID" value="MBA0085307.1"/>
    <property type="molecule type" value="Genomic_DNA"/>
</dbReference>
<proteinExistence type="predicted"/>
<organism evidence="3 4">
    <name type="scientific">Candidatus Acidiferrum panamense</name>
    <dbReference type="NCBI Taxonomy" id="2741543"/>
    <lineage>
        <taxon>Bacteria</taxon>
        <taxon>Pseudomonadati</taxon>
        <taxon>Acidobacteriota</taxon>
        <taxon>Terriglobia</taxon>
        <taxon>Candidatus Acidiferrales</taxon>
        <taxon>Candidatus Acidiferrum</taxon>
    </lineage>
</organism>
<comment type="caution">
    <text evidence="3">The sequence shown here is derived from an EMBL/GenBank/DDBJ whole genome shotgun (WGS) entry which is preliminary data.</text>
</comment>
<name>A0A7V8SX34_9BACT</name>
<evidence type="ECO:0000256" key="1">
    <source>
        <dbReference type="ARBA" id="ARBA00022729"/>
    </source>
</evidence>
<dbReference type="AlphaFoldDB" id="A0A7V8SX34"/>